<dbReference type="Pfam" id="PF02924">
    <property type="entry name" value="HDPD"/>
    <property type="match status" value="1"/>
</dbReference>
<name>A0A0F9RX83_9ZZZZ</name>
<protein>
    <recommendedName>
        <fullName evidence="2">Head decoration protein</fullName>
    </recommendedName>
</protein>
<evidence type="ECO:0008006" key="2">
    <source>
        <dbReference type="Google" id="ProtNLM"/>
    </source>
</evidence>
<comment type="caution">
    <text evidence="1">The sequence shown here is derived from an EMBL/GenBank/DDBJ whole genome shotgun (WGS) entry which is preliminary data.</text>
</comment>
<sequence length="128" mass="12964">MLVKTEARHTAEFILSEGPGGISRDNGTVLKGQKLKVGEVVQKDGAGKLIAADGNLTSAGDVQTEVAGIVIDAIDASATGADADVAAAYIARLAEVNNNLLTYPAESTAGGEKAAVNASLAKLFIIAR</sequence>
<accession>A0A0F9RX83</accession>
<dbReference type="EMBL" id="LAZR01002477">
    <property type="protein sequence ID" value="KKN29561.1"/>
    <property type="molecule type" value="Genomic_DNA"/>
</dbReference>
<proteinExistence type="predicted"/>
<organism evidence="1">
    <name type="scientific">marine sediment metagenome</name>
    <dbReference type="NCBI Taxonomy" id="412755"/>
    <lineage>
        <taxon>unclassified sequences</taxon>
        <taxon>metagenomes</taxon>
        <taxon>ecological metagenomes</taxon>
    </lineage>
</organism>
<reference evidence="1" key="1">
    <citation type="journal article" date="2015" name="Nature">
        <title>Complex archaea that bridge the gap between prokaryotes and eukaryotes.</title>
        <authorList>
            <person name="Spang A."/>
            <person name="Saw J.H."/>
            <person name="Jorgensen S.L."/>
            <person name="Zaremba-Niedzwiedzka K."/>
            <person name="Martijn J."/>
            <person name="Lind A.E."/>
            <person name="van Eijk R."/>
            <person name="Schleper C."/>
            <person name="Guy L."/>
            <person name="Ettema T.J."/>
        </authorList>
    </citation>
    <scope>NUCLEOTIDE SEQUENCE</scope>
</reference>
<evidence type="ECO:0000313" key="1">
    <source>
        <dbReference type="EMBL" id="KKN29561.1"/>
    </source>
</evidence>
<gene>
    <name evidence="1" type="ORF">LCGC14_0842760</name>
</gene>
<dbReference type="InterPro" id="IPR004195">
    <property type="entry name" value="Head_decoration_D"/>
</dbReference>
<dbReference type="AlphaFoldDB" id="A0A0F9RX83"/>